<evidence type="ECO:0000256" key="1">
    <source>
        <dbReference type="SAM" id="Coils"/>
    </source>
</evidence>
<evidence type="ECO:0000256" key="3">
    <source>
        <dbReference type="SAM" id="Phobius"/>
    </source>
</evidence>
<dbReference type="Proteomes" id="UP000305888">
    <property type="component" value="Chromosome"/>
</dbReference>
<evidence type="ECO:0008006" key="6">
    <source>
        <dbReference type="Google" id="ProtNLM"/>
    </source>
</evidence>
<feature type="compositionally biased region" description="Basic and acidic residues" evidence="2">
    <location>
        <begin position="282"/>
        <end position="294"/>
    </location>
</feature>
<keyword evidence="3" id="KW-0812">Transmembrane</keyword>
<feature type="compositionally biased region" description="Low complexity" evidence="2">
    <location>
        <begin position="226"/>
        <end position="237"/>
    </location>
</feature>
<dbReference type="GO" id="GO:0005886">
    <property type="term" value="C:plasma membrane"/>
    <property type="evidence" value="ECO:0007669"/>
    <property type="project" value="TreeGrafter"/>
</dbReference>
<evidence type="ECO:0000313" key="5">
    <source>
        <dbReference type="Proteomes" id="UP000305888"/>
    </source>
</evidence>
<protein>
    <recommendedName>
        <fullName evidence="6">Sugar transporter</fullName>
    </recommendedName>
</protein>
<feature type="compositionally biased region" description="Acidic residues" evidence="2">
    <location>
        <begin position="330"/>
        <end position="339"/>
    </location>
</feature>
<feature type="compositionally biased region" description="Basic and acidic residues" evidence="2">
    <location>
        <begin position="340"/>
        <end position="359"/>
    </location>
</feature>
<dbReference type="KEGG" id="ppru:FDP22_07025"/>
<sequence length="755" mass="80606">MVNDTEDTRKDAPEEADRRKTDQPGNDVPRRAAQGTRPERQQGETARDEAGVSPDAPSGPDPDGTAAAPGVGDGPRVPWKDRQGGQRSEKGAGRNRQGGAGREPGAGRAREQGDTASDDTQRSTVAPDDAARGILPGDSAAEGGAPAPRGNAARDDAAGRRKGKDGKAGGGQGQKRGDGQAGDGQAGGGQSGGGQAGSGQGRGRPGVSQDARAAARRKLVGERGSGEPAAEGAAPAGKPGGPAPSPTAGSATPGRERPGISPRPGPGTDNWDEIRQQIAARRQAELRAREEERAAAAAAAAAGPAAPAEAADDSPPVSGAGSTAPRRTYDDDEDDDDDDLPRPRVTAERRDLTVVRDKPLTTPLETGVGAPVKPRNKMRNKKPPAGRRPRRTPAWLLPLSFLLLVVLPGAVVVNYLYEKAADQYHSIVAFSVRSEETPSVSDIGGVSLPSVTGPSDSDILYQFIQSQQMVQTLDKDLDLRTIYNKRPDDEVFSFGTDHSIEDLVDYWNWATTVDYDATTGLIEVTALAFTPEDARNIAQGVLDESSKLVNSLSTQAREDAISYARTDVEEAQARLREIRLKLREFRDKMQTADPTQDVAVQMALLTALQQNLAEALIDRAELTEVTRQNDPRIAQADRRIRAVEEQISAEKAKIGNTSEDPDRDIPLASTVGEFEELKTDLGFAEEAYVTAQKAFDEARIEARRQSRYLAPHIQPTFSQEPQYPQRLLLSFLAVGALTAFWGVLMLLVVNISDRR</sequence>
<feature type="coiled-coil region" evidence="1">
    <location>
        <begin position="568"/>
        <end position="653"/>
    </location>
</feature>
<name>A0A5B8FGY4_9RHOB</name>
<dbReference type="PANTHER" id="PTHR32309:SF13">
    <property type="entry name" value="FERRIC ENTEROBACTIN TRANSPORT PROTEIN FEPE"/>
    <property type="match status" value="1"/>
</dbReference>
<gene>
    <name evidence="4" type="ORF">FDP22_07025</name>
</gene>
<dbReference type="InterPro" id="IPR050445">
    <property type="entry name" value="Bact_polysacc_biosynth/exp"/>
</dbReference>
<keyword evidence="1" id="KW-0175">Coiled coil</keyword>
<organism evidence="4 5">
    <name type="scientific">Paroceanicella profunda</name>
    <dbReference type="NCBI Taxonomy" id="2579971"/>
    <lineage>
        <taxon>Bacteria</taxon>
        <taxon>Pseudomonadati</taxon>
        <taxon>Pseudomonadota</taxon>
        <taxon>Alphaproteobacteria</taxon>
        <taxon>Rhodobacterales</taxon>
        <taxon>Paracoccaceae</taxon>
        <taxon>Paroceanicella</taxon>
    </lineage>
</organism>
<keyword evidence="3" id="KW-1133">Transmembrane helix</keyword>
<feature type="compositionally biased region" description="Low complexity" evidence="2">
    <location>
        <begin position="295"/>
        <end position="309"/>
    </location>
</feature>
<feature type="region of interest" description="Disordered" evidence="2">
    <location>
        <begin position="1"/>
        <end position="389"/>
    </location>
</feature>
<feature type="transmembrane region" description="Helical" evidence="3">
    <location>
        <begin position="395"/>
        <end position="417"/>
    </location>
</feature>
<feature type="compositionally biased region" description="Basic and acidic residues" evidence="2">
    <location>
        <begin position="37"/>
        <end position="50"/>
    </location>
</feature>
<accession>A0A5B8FGY4</accession>
<dbReference type="RefSeq" id="WP_138572389.1">
    <property type="nucleotide sequence ID" value="NZ_CP040818.1"/>
</dbReference>
<dbReference type="EMBL" id="CP040818">
    <property type="protein sequence ID" value="QDL91557.1"/>
    <property type="molecule type" value="Genomic_DNA"/>
</dbReference>
<feature type="compositionally biased region" description="Gly residues" evidence="2">
    <location>
        <begin position="168"/>
        <end position="204"/>
    </location>
</feature>
<dbReference type="PANTHER" id="PTHR32309">
    <property type="entry name" value="TYROSINE-PROTEIN KINASE"/>
    <property type="match status" value="1"/>
</dbReference>
<feature type="transmembrane region" description="Helical" evidence="3">
    <location>
        <begin position="727"/>
        <end position="749"/>
    </location>
</feature>
<evidence type="ECO:0000256" key="2">
    <source>
        <dbReference type="SAM" id="MobiDB-lite"/>
    </source>
</evidence>
<reference evidence="4 5" key="1">
    <citation type="submission" date="2019-06" db="EMBL/GenBank/DDBJ databases">
        <title>Genome sequence of Rhodobacteraceae bacterium D4M1.</title>
        <authorList>
            <person name="Cao J."/>
        </authorList>
    </citation>
    <scope>NUCLEOTIDE SEQUENCE [LARGE SCALE GENOMIC DNA]</scope>
    <source>
        <strain evidence="4 5">D4M1</strain>
    </source>
</reference>
<feature type="compositionally biased region" description="Low complexity" evidence="2">
    <location>
        <begin position="139"/>
        <end position="151"/>
    </location>
</feature>
<evidence type="ECO:0000313" key="4">
    <source>
        <dbReference type="EMBL" id="QDL91557.1"/>
    </source>
</evidence>
<feature type="compositionally biased region" description="Basic residues" evidence="2">
    <location>
        <begin position="374"/>
        <end position="389"/>
    </location>
</feature>
<dbReference type="GO" id="GO:0004713">
    <property type="term" value="F:protein tyrosine kinase activity"/>
    <property type="evidence" value="ECO:0007669"/>
    <property type="project" value="TreeGrafter"/>
</dbReference>
<dbReference type="AlphaFoldDB" id="A0A5B8FGY4"/>
<dbReference type="OrthoDB" id="7800844at2"/>
<feature type="compositionally biased region" description="Basic and acidic residues" evidence="2">
    <location>
        <begin position="1"/>
        <end position="22"/>
    </location>
</feature>
<keyword evidence="3" id="KW-0472">Membrane</keyword>
<feature type="compositionally biased region" description="Low complexity" evidence="2">
    <location>
        <begin position="51"/>
        <end position="70"/>
    </location>
</feature>
<proteinExistence type="predicted"/>
<keyword evidence="5" id="KW-1185">Reference proteome</keyword>
<feature type="compositionally biased region" description="Basic and acidic residues" evidence="2">
    <location>
        <begin position="78"/>
        <end position="92"/>
    </location>
</feature>